<keyword evidence="7" id="KW-1185">Reference proteome</keyword>
<dbReference type="EMBL" id="JAWZYT010000684">
    <property type="protein sequence ID" value="KAK4320214.1"/>
    <property type="molecule type" value="Genomic_DNA"/>
</dbReference>
<comment type="caution">
    <text evidence="6">The sequence shown here is derived from an EMBL/GenBank/DDBJ whole genome shotgun (WGS) entry which is preliminary data.</text>
</comment>
<dbReference type="AlphaFoldDB" id="A0AAE1Q4J7"/>
<feature type="compositionally biased region" description="Pro residues" evidence="5">
    <location>
        <begin position="560"/>
        <end position="569"/>
    </location>
</feature>
<feature type="compositionally biased region" description="Basic and acidic residues" evidence="5">
    <location>
        <begin position="304"/>
        <end position="315"/>
    </location>
</feature>
<evidence type="ECO:0000256" key="5">
    <source>
        <dbReference type="SAM" id="MobiDB-lite"/>
    </source>
</evidence>
<dbReference type="Pfam" id="PF12796">
    <property type="entry name" value="Ank_2"/>
    <property type="match status" value="2"/>
</dbReference>
<feature type="coiled-coil region" evidence="4">
    <location>
        <begin position="463"/>
        <end position="490"/>
    </location>
</feature>
<feature type="repeat" description="ANK" evidence="3">
    <location>
        <begin position="36"/>
        <end position="68"/>
    </location>
</feature>
<evidence type="ECO:0000313" key="6">
    <source>
        <dbReference type="EMBL" id="KAK4320214.1"/>
    </source>
</evidence>
<name>A0AAE1Q4J7_9EUCA</name>
<dbReference type="SMART" id="SM00248">
    <property type="entry name" value="ANK"/>
    <property type="match status" value="5"/>
</dbReference>
<evidence type="ECO:0000256" key="3">
    <source>
        <dbReference type="PROSITE-ProRule" id="PRU00023"/>
    </source>
</evidence>
<dbReference type="Gene3D" id="1.25.40.20">
    <property type="entry name" value="Ankyrin repeat-containing domain"/>
    <property type="match status" value="1"/>
</dbReference>
<protein>
    <submittedName>
        <fullName evidence="6">Uncharacterized protein</fullName>
    </submittedName>
</protein>
<evidence type="ECO:0000256" key="1">
    <source>
        <dbReference type="ARBA" id="ARBA00022737"/>
    </source>
</evidence>
<dbReference type="PROSITE" id="PS50088">
    <property type="entry name" value="ANK_REPEAT"/>
    <property type="match status" value="4"/>
</dbReference>
<gene>
    <name evidence="6" type="ORF">Pmani_008905</name>
</gene>
<sequence>MTGGQRSLMSSAKSGDLEELEEAVEGGALLNQHEVEGRAAIHHAAAAGHHHAVAFLLQAKADPDLKSFSADDDGGRAIHLAAEVGHSEVLRTLVREGANPDATDNKGRGAVHWAALRGQVDSLETLQELGCDLQIKVNGRANALHFAVASGKLEVVRFLVLAGVNKDQKDKNNKFPSDVAKAKGYKDIHHYLKEKTHSSRQAPPSPRGTLTRRTEDQRTNISDPLLADLHQKLTQLEKEKSEALEEARALRDELELQQHQGYQHQEEPNDLLQRLQLLSHENREYKRKLNHMEEEALELRHRVEEEGREHQRREYEDEQQQDPQHLQILAHQNKEYRARLTQIESREAELVQRAAADKQRLKTLETQLQALREELKQSQEDAARHQELASKSGAEWAAIERAAVETRAREKEASERVSSLTLEVQRLTQLLNDTSRMTAATQEGQQKRIMELREQEEWRHKMVENLTERLREAEARNRNMEVEVMQRESRNQHIIAGLRQEVTSLHHRLQHTQSQHQPGHNTHKVEELQHVLQQLQEDNARKRQTINRLQQQVDSLSHKPPTPQQPPPLSSQQDQKRLRELSEKESTNTQTIAHLNTRLADLTEKTKQFERAVYTYKIKLAERERELRGAENNKQTVVDLREEVKKLTERLALVRQKAATARNSMLLSEEE</sequence>
<feature type="region of interest" description="Disordered" evidence="5">
    <location>
        <begin position="554"/>
        <end position="592"/>
    </location>
</feature>
<feature type="coiled-coil region" evidence="4">
    <location>
        <begin position="592"/>
        <end position="664"/>
    </location>
</feature>
<dbReference type="PANTHER" id="PTHR24198">
    <property type="entry name" value="ANKYRIN REPEAT AND PROTEIN KINASE DOMAIN-CONTAINING PROTEIN"/>
    <property type="match status" value="1"/>
</dbReference>
<dbReference type="PANTHER" id="PTHR24198:SF165">
    <property type="entry name" value="ANKYRIN REPEAT-CONTAINING PROTEIN-RELATED"/>
    <property type="match status" value="1"/>
</dbReference>
<evidence type="ECO:0000313" key="7">
    <source>
        <dbReference type="Proteomes" id="UP001292094"/>
    </source>
</evidence>
<dbReference type="InterPro" id="IPR002110">
    <property type="entry name" value="Ankyrin_rpt"/>
</dbReference>
<evidence type="ECO:0000256" key="2">
    <source>
        <dbReference type="ARBA" id="ARBA00023043"/>
    </source>
</evidence>
<feature type="region of interest" description="Disordered" evidence="5">
    <location>
        <begin position="1"/>
        <end position="20"/>
    </location>
</feature>
<reference evidence="6" key="1">
    <citation type="submission" date="2023-11" db="EMBL/GenBank/DDBJ databases">
        <title>Genome assemblies of two species of porcelain crab, Petrolisthes cinctipes and Petrolisthes manimaculis (Anomura: Porcellanidae).</title>
        <authorList>
            <person name="Angst P."/>
        </authorList>
    </citation>
    <scope>NUCLEOTIDE SEQUENCE</scope>
    <source>
        <strain evidence="6">PB745_02</strain>
        <tissue evidence="6">Gill</tissue>
    </source>
</reference>
<dbReference type="Proteomes" id="UP001292094">
    <property type="component" value="Unassembled WGS sequence"/>
</dbReference>
<keyword evidence="2 3" id="KW-0040">ANK repeat</keyword>
<feature type="repeat" description="ANK" evidence="3">
    <location>
        <begin position="139"/>
        <end position="171"/>
    </location>
</feature>
<feature type="repeat" description="ANK" evidence="3">
    <location>
        <begin position="73"/>
        <end position="105"/>
    </location>
</feature>
<feature type="compositionally biased region" description="Polar residues" evidence="5">
    <location>
        <begin position="1"/>
        <end position="13"/>
    </location>
</feature>
<proteinExistence type="predicted"/>
<dbReference type="PROSITE" id="PS50297">
    <property type="entry name" value="ANK_REP_REGION"/>
    <property type="match status" value="3"/>
</dbReference>
<dbReference type="InterPro" id="IPR036770">
    <property type="entry name" value="Ankyrin_rpt-contain_sf"/>
</dbReference>
<feature type="compositionally biased region" description="Basic and acidic residues" evidence="5">
    <location>
        <begin position="574"/>
        <end position="586"/>
    </location>
</feature>
<keyword evidence="4" id="KW-0175">Coiled coil</keyword>
<feature type="repeat" description="ANK" evidence="3">
    <location>
        <begin position="106"/>
        <end position="138"/>
    </location>
</feature>
<feature type="region of interest" description="Disordered" evidence="5">
    <location>
        <begin position="193"/>
        <end position="223"/>
    </location>
</feature>
<accession>A0AAE1Q4J7</accession>
<keyword evidence="1" id="KW-0677">Repeat</keyword>
<dbReference type="SUPFAM" id="SSF48403">
    <property type="entry name" value="Ankyrin repeat"/>
    <property type="match status" value="1"/>
</dbReference>
<evidence type="ECO:0000256" key="4">
    <source>
        <dbReference type="SAM" id="Coils"/>
    </source>
</evidence>
<feature type="region of interest" description="Disordered" evidence="5">
    <location>
        <begin position="304"/>
        <end position="324"/>
    </location>
</feature>
<organism evidence="6 7">
    <name type="scientific">Petrolisthes manimaculis</name>
    <dbReference type="NCBI Taxonomy" id="1843537"/>
    <lineage>
        <taxon>Eukaryota</taxon>
        <taxon>Metazoa</taxon>
        <taxon>Ecdysozoa</taxon>
        <taxon>Arthropoda</taxon>
        <taxon>Crustacea</taxon>
        <taxon>Multicrustacea</taxon>
        <taxon>Malacostraca</taxon>
        <taxon>Eumalacostraca</taxon>
        <taxon>Eucarida</taxon>
        <taxon>Decapoda</taxon>
        <taxon>Pleocyemata</taxon>
        <taxon>Anomura</taxon>
        <taxon>Galatheoidea</taxon>
        <taxon>Porcellanidae</taxon>
        <taxon>Petrolisthes</taxon>
    </lineage>
</organism>